<organism evidence="3 4">
    <name type="scientific">[Ruminococcus] torques ATCC 27756</name>
    <dbReference type="NCBI Taxonomy" id="411460"/>
    <lineage>
        <taxon>Bacteria</taxon>
        <taxon>Bacillati</taxon>
        <taxon>Bacillota</taxon>
        <taxon>Clostridia</taxon>
        <taxon>Lachnospirales</taxon>
        <taxon>Lachnospiraceae</taxon>
        <taxon>Mediterraneibacter</taxon>
    </lineage>
</organism>
<dbReference type="CDD" id="cd00093">
    <property type="entry name" value="HTH_XRE"/>
    <property type="match status" value="1"/>
</dbReference>
<dbReference type="PANTHER" id="PTHR46558">
    <property type="entry name" value="TRACRIPTIONAL REGULATORY PROTEIN-RELATED-RELATED"/>
    <property type="match status" value="1"/>
</dbReference>
<dbReference type="SUPFAM" id="SSF47413">
    <property type="entry name" value="lambda repressor-like DNA-binding domains"/>
    <property type="match status" value="1"/>
</dbReference>
<dbReference type="AlphaFoldDB" id="A5KP72"/>
<dbReference type="PROSITE" id="PS50943">
    <property type="entry name" value="HTH_CROC1"/>
    <property type="match status" value="1"/>
</dbReference>
<protein>
    <submittedName>
        <fullName evidence="3">DNA-binding helix-turn-helix protein</fullName>
    </submittedName>
</protein>
<reference evidence="3 4" key="2">
    <citation type="submission" date="2007-04" db="EMBL/GenBank/DDBJ databases">
        <title>Draft genome sequence of Ruminococcus torques (ATCC 27756).</title>
        <authorList>
            <person name="Sudarsanam P."/>
            <person name="Ley R."/>
            <person name="Guruge J."/>
            <person name="Turnbaugh P.J."/>
            <person name="Mahowald M."/>
            <person name="Liep D."/>
            <person name="Gordon J."/>
        </authorList>
    </citation>
    <scope>NUCLEOTIDE SEQUENCE [LARGE SCALE GENOMIC DNA]</scope>
    <source>
        <strain evidence="3 4">ATCC 27756</strain>
    </source>
</reference>
<dbReference type="GO" id="GO:0003677">
    <property type="term" value="F:DNA binding"/>
    <property type="evidence" value="ECO:0007669"/>
    <property type="project" value="UniProtKB-KW"/>
</dbReference>
<dbReference type="HOGENOM" id="CLU_066192_4_0_9"/>
<proteinExistence type="predicted"/>
<evidence type="ECO:0000259" key="2">
    <source>
        <dbReference type="PROSITE" id="PS50943"/>
    </source>
</evidence>
<dbReference type="PaxDb" id="411460-RUMTOR_02056"/>
<evidence type="ECO:0000256" key="1">
    <source>
        <dbReference type="ARBA" id="ARBA00023125"/>
    </source>
</evidence>
<comment type="caution">
    <text evidence="3">The sequence shown here is derived from an EMBL/GenBank/DDBJ whole genome shotgun (WGS) entry which is preliminary data.</text>
</comment>
<keyword evidence="1 3" id="KW-0238">DNA-binding</keyword>
<accession>A5KP72</accession>
<evidence type="ECO:0000313" key="3">
    <source>
        <dbReference type="EMBL" id="EDK23754.1"/>
    </source>
</evidence>
<dbReference type="Gene3D" id="1.10.260.40">
    <property type="entry name" value="lambda repressor-like DNA-binding domains"/>
    <property type="match status" value="1"/>
</dbReference>
<name>A5KP72_9FIRM</name>
<reference evidence="3 4" key="1">
    <citation type="submission" date="2007-03" db="EMBL/GenBank/DDBJ databases">
        <authorList>
            <person name="Fulton L."/>
            <person name="Clifton S."/>
            <person name="Fulton B."/>
            <person name="Xu J."/>
            <person name="Minx P."/>
            <person name="Pepin K.H."/>
            <person name="Johnson M."/>
            <person name="Thiruvilangam P."/>
            <person name="Bhonagiri V."/>
            <person name="Nash W.E."/>
            <person name="Mardis E.R."/>
            <person name="Wilson R.K."/>
        </authorList>
    </citation>
    <scope>NUCLEOTIDE SEQUENCE [LARGE SCALE GENOMIC DNA]</scope>
    <source>
        <strain evidence="3 4">ATCC 27756</strain>
    </source>
</reference>
<dbReference type="InterPro" id="IPR010982">
    <property type="entry name" value="Lambda_DNA-bd_dom_sf"/>
</dbReference>
<sequence length="146" mass="16630">MFVKGGQKMYEIFEQLLQKYGVSAYKVAKATGVTQSTLSDWKRGRSTPKSENMKKLADYFGVSIDYLMTGKEETEKEPKLKPKDEKDIKEILANTEQLLKQDGLMFDGDPASPEAIESILSAMQIGMEMAKKKNKEKYTPKKYKKD</sequence>
<dbReference type="Proteomes" id="UP000003577">
    <property type="component" value="Unassembled WGS sequence"/>
</dbReference>
<dbReference type="EMBL" id="AAVP02000011">
    <property type="protein sequence ID" value="EDK23754.1"/>
    <property type="molecule type" value="Genomic_DNA"/>
</dbReference>
<dbReference type="InterPro" id="IPR001387">
    <property type="entry name" value="Cro/C1-type_HTH"/>
</dbReference>
<dbReference type="Pfam" id="PF01381">
    <property type="entry name" value="HTH_3"/>
    <property type="match status" value="1"/>
</dbReference>
<evidence type="ECO:0000313" key="4">
    <source>
        <dbReference type="Proteomes" id="UP000003577"/>
    </source>
</evidence>
<gene>
    <name evidence="3" type="ORF">RUMTOR_02056</name>
</gene>
<dbReference type="SMART" id="SM00530">
    <property type="entry name" value="HTH_XRE"/>
    <property type="match status" value="1"/>
</dbReference>
<dbReference type="PANTHER" id="PTHR46558:SF11">
    <property type="entry name" value="HTH-TYPE TRANSCRIPTIONAL REGULATOR XRE"/>
    <property type="match status" value="1"/>
</dbReference>
<feature type="domain" description="HTH cro/C1-type" evidence="2">
    <location>
        <begin position="13"/>
        <end position="67"/>
    </location>
</feature>